<organism evidence="2 3">
    <name type="scientific">Thermosporothrix hazakensis</name>
    <dbReference type="NCBI Taxonomy" id="644383"/>
    <lineage>
        <taxon>Bacteria</taxon>
        <taxon>Bacillati</taxon>
        <taxon>Chloroflexota</taxon>
        <taxon>Ktedonobacteria</taxon>
        <taxon>Ktedonobacterales</taxon>
        <taxon>Thermosporotrichaceae</taxon>
        <taxon>Thermosporothrix</taxon>
    </lineage>
</organism>
<evidence type="ECO:0000313" key="2">
    <source>
        <dbReference type="EMBL" id="PZW25301.1"/>
    </source>
</evidence>
<accession>A0A326UB66</accession>
<keyword evidence="1" id="KW-0175">Coiled coil</keyword>
<dbReference type="RefSeq" id="WP_111324685.1">
    <property type="nucleotide sequence ID" value="NZ_BIFX01000002.1"/>
</dbReference>
<dbReference type="EMBL" id="QKUF01000019">
    <property type="protein sequence ID" value="PZW25301.1"/>
    <property type="molecule type" value="Genomic_DNA"/>
</dbReference>
<name>A0A326UB66_THEHA</name>
<dbReference type="OrthoDB" id="8478831at2"/>
<sequence>MSIATISTTTIPTLNYKELVKKYQLPGTEEIFRSHEGLLVFRQLEGNLKPVYERYLQEKQKAAGIVAIVLYMDRLVIPKTVPQIDKDVHVMICSRTIEVEAGGTLVLPENNPDTEHSIYTQQLTGSLTIQAGSKSVKLEQKDFTALGVKVSYANGKIQQETLKEYELEEYMKWGEPLFRFASTLFQLAAIVCASEKQEEWEAGQALVKWICALYQAGKDKDAQDLYLHSSNFLANYPPFAAAKTILVPVLSQQAQQEEVEAILKALKTYEGYYQTVMNTAKSVADRKAAGNLMLEKSKDVVGKYDQRLKTIQGEIKQKREYLENMKKKFQNQEKTIKALDQQFQKDIKTWMEARKREALIAAASAVFDFAAAAASAAVTGGATSGAAAAKGVEAGKKVVEAAKKTNELAQKLKQLKEIIAKIVDVLKKLAVMMKQIENARKVIKGKETRLPEVPPATVDLIGGLADWDAFVVDMKAVMKFILDDPGPPRPPQIVGTYQKELEKLAIYGKARLAEQAEVIKAEQEELLLLLEKRVHTNESGRLQKYIDELNEQNKNNTLLLQCLFQSRLYLSVWCFLAFQAYRSAFAYETLSQPEKSPSALQSAGEFESAVAKIIQATNTARATIFPQQTSRNLEIKATTQPVEQEIIQRLKKDRQVSFILLADHQLMLDQADPAWTALPLPLKTNMFDEKQRVRVVRLRCILEGVPLKVKQHLKLYLEVAGLSMDRKYQNAGIDYYTFAVPPWRLVFEYRPKEQSDPPNAKVIRDTVLGLDRIITTDGEIEVSQQKYYYQPTPFTTWNLRLSGNKNDLPLDQLSALRLEWVVSAGDKGKSSEQEMEQEVEVIFQMLQESE</sequence>
<comment type="caution">
    <text evidence="2">The sequence shown here is derived from an EMBL/GenBank/DDBJ whole genome shotgun (WGS) entry which is preliminary data.</text>
</comment>
<gene>
    <name evidence="2" type="ORF">EI42_04353</name>
</gene>
<dbReference type="PANTHER" id="PTHR34714">
    <property type="entry name" value="EGF-LIKE DOMAIN-CONTAINING PROTEIN"/>
    <property type="match status" value="1"/>
</dbReference>
<evidence type="ECO:0000256" key="1">
    <source>
        <dbReference type="SAM" id="Coils"/>
    </source>
</evidence>
<evidence type="ECO:0000313" key="3">
    <source>
        <dbReference type="Proteomes" id="UP000248806"/>
    </source>
</evidence>
<keyword evidence="3" id="KW-1185">Reference proteome</keyword>
<reference evidence="2 3" key="1">
    <citation type="submission" date="2018-06" db="EMBL/GenBank/DDBJ databases">
        <title>Genomic Encyclopedia of Archaeal and Bacterial Type Strains, Phase II (KMG-II): from individual species to whole genera.</title>
        <authorList>
            <person name="Goeker M."/>
        </authorList>
    </citation>
    <scope>NUCLEOTIDE SEQUENCE [LARGE SCALE GENOMIC DNA]</scope>
    <source>
        <strain evidence="2 3">ATCC BAA-1881</strain>
    </source>
</reference>
<dbReference type="Proteomes" id="UP000248806">
    <property type="component" value="Unassembled WGS sequence"/>
</dbReference>
<dbReference type="AlphaFoldDB" id="A0A326UB66"/>
<dbReference type="PANTHER" id="PTHR34714:SF2">
    <property type="entry name" value="EGF-LIKE DOMAIN-CONTAINING PROTEIN"/>
    <property type="match status" value="1"/>
</dbReference>
<protein>
    <submittedName>
        <fullName evidence="2">Uncharacterized protein</fullName>
    </submittedName>
</protein>
<proteinExistence type="predicted"/>
<feature type="coiled-coil region" evidence="1">
    <location>
        <begin position="308"/>
        <end position="342"/>
    </location>
</feature>